<feature type="domain" description="F5/8 type C" evidence="3">
    <location>
        <begin position="1"/>
        <end position="139"/>
    </location>
</feature>
<evidence type="ECO:0000256" key="1">
    <source>
        <dbReference type="ARBA" id="ARBA00022737"/>
    </source>
</evidence>
<dbReference type="RefSeq" id="XP_035663399.1">
    <property type="nucleotide sequence ID" value="XM_035807506.1"/>
</dbReference>
<accession>A0A9J7HPF3</accession>
<evidence type="ECO:0000259" key="4">
    <source>
        <dbReference type="PROSITE" id="PS50853"/>
    </source>
</evidence>
<feature type="compositionally biased region" description="Polar residues" evidence="2">
    <location>
        <begin position="651"/>
        <end position="665"/>
    </location>
</feature>
<organism evidence="5 6">
    <name type="scientific">Branchiostoma floridae</name>
    <name type="common">Florida lancelet</name>
    <name type="synonym">Amphioxus</name>
    <dbReference type="NCBI Taxonomy" id="7739"/>
    <lineage>
        <taxon>Eukaryota</taxon>
        <taxon>Metazoa</taxon>
        <taxon>Chordata</taxon>
        <taxon>Cephalochordata</taxon>
        <taxon>Leptocardii</taxon>
        <taxon>Amphioxiformes</taxon>
        <taxon>Branchiostomatidae</taxon>
        <taxon>Branchiostoma</taxon>
    </lineage>
</organism>
<reference evidence="5" key="1">
    <citation type="journal article" date="2020" name="Nat. Ecol. Evol.">
        <title>Deeply conserved synteny resolves early events in vertebrate evolution.</title>
        <authorList>
            <person name="Simakov O."/>
            <person name="Marletaz F."/>
            <person name="Yue J.X."/>
            <person name="O'Connell B."/>
            <person name="Jenkins J."/>
            <person name="Brandt A."/>
            <person name="Calef R."/>
            <person name="Tung C.H."/>
            <person name="Huang T.K."/>
            <person name="Schmutz J."/>
            <person name="Satoh N."/>
            <person name="Yu J.K."/>
            <person name="Putnam N.H."/>
            <person name="Green R.E."/>
            <person name="Rokhsar D.S."/>
        </authorList>
    </citation>
    <scope>NUCLEOTIDE SEQUENCE [LARGE SCALE GENOMIC DNA]</scope>
    <source>
        <strain evidence="5">S238N-H82</strain>
    </source>
</reference>
<feature type="domain" description="Fibronectin type-III" evidence="4">
    <location>
        <begin position="207"/>
        <end position="297"/>
    </location>
</feature>
<dbReference type="OrthoDB" id="26719at2759"/>
<evidence type="ECO:0000256" key="2">
    <source>
        <dbReference type="SAM" id="MobiDB-lite"/>
    </source>
</evidence>
<dbReference type="InterPro" id="IPR036116">
    <property type="entry name" value="FN3_sf"/>
</dbReference>
<dbReference type="Pfam" id="PF00041">
    <property type="entry name" value="fn3"/>
    <property type="match status" value="4"/>
</dbReference>
<dbReference type="SUPFAM" id="SSF49265">
    <property type="entry name" value="Fibronectin type III"/>
    <property type="match status" value="3"/>
</dbReference>
<dbReference type="Pfam" id="PF00754">
    <property type="entry name" value="F5_F8_type_C"/>
    <property type="match status" value="1"/>
</dbReference>
<evidence type="ECO:0000259" key="3">
    <source>
        <dbReference type="PROSITE" id="PS50022"/>
    </source>
</evidence>
<dbReference type="Proteomes" id="UP000001554">
    <property type="component" value="Chromosome 19"/>
</dbReference>
<dbReference type="SMART" id="SM00060">
    <property type="entry name" value="FN3"/>
    <property type="match status" value="5"/>
</dbReference>
<protein>
    <submittedName>
        <fullName evidence="6">Fibronectin-like</fullName>
    </submittedName>
</protein>
<feature type="domain" description="Fibronectin type-III" evidence="4">
    <location>
        <begin position="298"/>
        <end position="390"/>
    </location>
</feature>
<dbReference type="PROSITE" id="PS50853">
    <property type="entry name" value="FN3"/>
    <property type="match status" value="4"/>
</dbReference>
<dbReference type="PROSITE" id="PS01285">
    <property type="entry name" value="FA58C_1"/>
    <property type="match status" value="1"/>
</dbReference>
<feature type="region of interest" description="Disordered" evidence="2">
    <location>
        <begin position="639"/>
        <end position="681"/>
    </location>
</feature>
<dbReference type="PROSITE" id="PS01286">
    <property type="entry name" value="FA58C_2"/>
    <property type="match status" value="1"/>
</dbReference>
<keyword evidence="5" id="KW-1185">Reference proteome</keyword>
<dbReference type="InterPro" id="IPR013783">
    <property type="entry name" value="Ig-like_fold"/>
</dbReference>
<evidence type="ECO:0000313" key="6">
    <source>
        <dbReference type="RefSeq" id="XP_035663399.1"/>
    </source>
</evidence>
<dbReference type="PANTHER" id="PTHR46708">
    <property type="entry name" value="TENASCIN"/>
    <property type="match status" value="1"/>
</dbReference>
<dbReference type="AlphaFoldDB" id="A0A9J7HPF3"/>
<dbReference type="InterPro" id="IPR008979">
    <property type="entry name" value="Galactose-bd-like_sf"/>
</dbReference>
<name>A0A9J7HPF3_BRAFL</name>
<dbReference type="PROSITE" id="PS50022">
    <property type="entry name" value="FA58C_3"/>
    <property type="match status" value="1"/>
</dbReference>
<feature type="compositionally biased region" description="Low complexity" evidence="2">
    <location>
        <begin position="568"/>
        <end position="580"/>
    </location>
</feature>
<dbReference type="InterPro" id="IPR003961">
    <property type="entry name" value="FN3_dom"/>
</dbReference>
<sequence length="681" mass="74818">MESGAIADDHITASTQEPEFEAYEGRLNNGWSWMTYTVDTNQWLQIDLGSQKVLTSIQTQGLWGGYTVKSYKLLYSDYGTAWVTYGDGQNDMIFNGNRDGDTVVEQNLHTPVTTRYVRINPQSSHSSSRMRLRVELLGCDGYRIWYQCVSYDVVPTNVTSLEEKSGSVNVTIDGLKSGCRYNVTVRNVVSIYESADVFIECITETDPPLSLTCSTATSTSITISWIKPNATLSGYRVNYTLVSDSPSEMMTTEFGPEHEEHVLQDAIADREYSVTLVAVGMYQDSVPVGVTCLTLTPPPEDFQVTYGTETSVTVSWKQRVNSLALHHRVWIRRSDTAESLFTQLVPTGQTDLTFIDLTPGTEYVISATSINTQNEGPAMNITTGTKMDSPTELDVVQKTTSTITISWTPPQAVLIAYNITYTENGRSAYMMTSGDVDSCELTGLVPGTLYDIDLVAVSKVGRNIAVSTSAVTAPPSSLRVTNSSTTSLFLEWTPPAANILYYSLDISDEHSGEVALLRLDGHKTSYYVTGLVPETTYVIKMGAFSEHGRSADITISNSTGSLPTVKASTVTTSHTTTEASTTDRRTTTSITTSTLWTTTESPTTKKTTEEIERDIKPAMPDYDEDTTSSQSTTAYYIMSTGKSTKPPLIVETSSADNEKSTTTPKRTTEDPGEKYFNVLHY</sequence>
<dbReference type="Gene3D" id="2.60.120.260">
    <property type="entry name" value="Galactose-binding domain-like"/>
    <property type="match status" value="1"/>
</dbReference>
<evidence type="ECO:0000313" key="5">
    <source>
        <dbReference type="Proteomes" id="UP000001554"/>
    </source>
</evidence>
<dbReference type="SUPFAM" id="SSF49785">
    <property type="entry name" value="Galactose-binding domain-like"/>
    <property type="match status" value="1"/>
</dbReference>
<proteinExistence type="predicted"/>
<feature type="region of interest" description="Disordered" evidence="2">
    <location>
        <begin position="567"/>
        <end position="588"/>
    </location>
</feature>
<reference evidence="6" key="2">
    <citation type="submission" date="2025-08" db="UniProtKB">
        <authorList>
            <consortium name="RefSeq"/>
        </authorList>
    </citation>
    <scope>IDENTIFICATION</scope>
    <source>
        <strain evidence="6">S238N-H82</strain>
        <tissue evidence="6">Testes</tissue>
    </source>
</reference>
<dbReference type="OMA" id="TTYVIKM"/>
<dbReference type="Gene3D" id="2.60.40.10">
    <property type="entry name" value="Immunoglobulins"/>
    <property type="match status" value="4"/>
</dbReference>
<dbReference type="CDD" id="cd00057">
    <property type="entry name" value="FA58C"/>
    <property type="match status" value="1"/>
</dbReference>
<dbReference type="InterPro" id="IPR000421">
    <property type="entry name" value="FA58C"/>
</dbReference>
<dbReference type="PANTHER" id="PTHR46708:SF2">
    <property type="entry name" value="FIBRONECTIN TYPE-III DOMAIN-CONTAINING PROTEIN"/>
    <property type="match status" value="1"/>
</dbReference>
<dbReference type="KEGG" id="bfo:118407087"/>
<dbReference type="CDD" id="cd00063">
    <property type="entry name" value="FN3"/>
    <property type="match status" value="3"/>
</dbReference>
<feature type="domain" description="Fibronectin type-III" evidence="4">
    <location>
        <begin position="474"/>
        <end position="564"/>
    </location>
</feature>
<gene>
    <name evidence="6" type="primary">LOC118407087</name>
</gene>
<keyword evidence="1" id="KW-0677">Repeat</keyword>
<dbReference type="InterPro" id="IPR050991">
    <property type="entry name" value="ECM_Regulatory_Proteins"/>
</dbReference>
<dbReference type="SMART" id="SM00231">
    <property type="entry name" value="FA58C"/>
    <property type="match status" value="1"/>
</dbReference>
<feature type="domain" description="Fibronectin type-III" evidence="4">
    <location>
        <begin position="391"/>
        <end position="472"/>
    </location>
</feature>
<dbReference type="GeneID" id="118407087"/>